<dbReference type="GO" id="GO:0003712">
    <property type="term" value="F:transcription coregulator activity"/>
    <property type="evidence" value="ECO:0007669"/>
    <property type="project" value="InterPro"/>
</dbReference>
<dbReference type="Proteomes" id="UP000033483">
    <property type="component" value="Unassembled WGS sequence"/>
</dbReference>
<dbReference type="GO" id="GO:0006357">
    <property type="term" value="P:regulation of transcription by RNA polymerase II"/>
    <property type="evidence" value="ECO:0007669"/>
    <property type="project" value="InterPro"/>
</dbReference>
<name>A0A0F4ZBA9_9PEZI</name>
<dbReference type="InterPro" id="IPR010997">
    <property type="entry name" value="HRDC-like_sf"/>
</dbReference>
<dbReference type="PANTHER" id="PTHR15561">
    <property type="entry name" value="CALCITONIN GENE-RELATED PEPTIDE-RECEPTOR COMPONENT PROTEIN"/>
    <property type="match status" value="1"/>
</dbReference>
<dbReference type="InterPro" id="IPR038846">
    <property type="entry name" value="RPC9"/>
</dbReference>
<dbReference type="InterPro" id="IPR019145">
    <property type="entry name" value="Mediator_Med10"/>
</dbReference>
<evidence type="ECO:0000313" key="11">
    <source>
        <dbReference type="Proteomes" id="UP000033483"/>
    </source>
</evidence>
<evidence type="ECO:0000256" key="6">
    <source>
        <dbReference type="ARBA" id="ARBA00023163"/>
    </source>
</evidence>
<comment type="function">
    <text evidence="8">Component of the Mediator complex, a coactivator involved in the regulated transcription of nearly all RNA polymerase II-dependent genes. Mediator functions as a bridge to convey information from gene-specific regulatory proteins to the basal RNA polymerase II transcription machinery. Mediator is recruited to promoters by direct interactions with regulatory proteins and serves as a scaffold for the assembly of a functional preinitiation complex with RNA polymerase II and the general transcription factors.</text>
</comment>
<accession>A0A0F4ZBA9</accession>
<evidence type="ECO:0000256" key="3">
    <source>
        <dbReference type="ARBA" id="ARBA00006898"/>
    </source>
</evidence>
<dbReference type="EMBL" id="LAEV01001567">
    <property type="protein sequence ID" value="KKA27832.1"/>
    <property type="molecule type" value="Genomic_DNA"/>
</dbReference>
<reference evidence="10 11" key="1">
    <citation type="submission" date="2015-03" db="EMBL/GenBank/DDBJ databases">
        <authorList>
            <person name="Radwan O."/>
            <person name="Al-Naeli F.A."/>
            <person name="Rendon G.A."/>
            <person name="Fields C."/>
        </authorList>
    </citation>
    <scope>NUCLEOTIDE SEQUENCE [LARGE SCALE GENOMIC DNA]</scope>
    <source>
        <strain evidence="10">CR-DP1</strain>
    </source>
</reference>
<comment type="caution">
    <text evidence="10">The sequence shown here is derived from an EMBL/GenBank/DDBJ whole genome shotgun (WGS) entry which is preliminary data.</text>
</comment>
<gene>
    <name evidence="8" type="primary">MED10</name>
    <name evidence="10" type="ORF">TD95_003904</name>
</gene>
<evidence type="ECO:0000256" key="8">
    <source>
        <dbReference type="RuleBase" id="RU364146"/>
    </source>
</evidence>
<feature type="domain" description="RNA polymerase Rpb4/RPC9 core" evidence="9">
    <location>
        <begin position="217"/>
        <end position="337"/>
    </location>
</feature>
<dbReference type="GO" id="GO:0016592">
    <property type="term" value="C:mediator complex"/>
    <property type="evidence" value="ECO:0007669"/>
    <property type="project" value="InterPro"/>
</dbReference>
<sequence length="344" mass="37775">MTSSKVGCLGHREHSQANQADQIRNVIDDMFKIMLVTATFDAGGRPSADILVNSISKTLDISLQDAHEFAAANASSLPGVPPELIQYVEGGRNPDIYTREFVELVHRGNQLMRGKMNAFAQFRDILADHIAESMPELRADAEEIVRATGGRAPAPIVAAQSNANGNANASNGAATHGVENVSSTFDGLNRYSVLFLSLRIEPAQYTLFKRKSTHRNMKILEAQSAVLSNFEVWQHLSEKKRRGPPNLETVVRELMTYLDTHPNPLQSPVTYTPDTIRSLLEGLRPYDLTKAEVVMIINVKPLSLPLLSAVIEDMENRLTPEQGEEIIAVIESVMGGPKEAPKLA</sequence>
<evidence type="ECO:0000256" key="5">
    <source>
        <dbReference type="ARBA" id="ARBA00023015"/>
    </source>
</evidence>
<dbReference type="InterPro" id="IPR006590">
    <property type="entry name" value="RNA_pol_Rpb4/RPC9_core"/>
</dbReference>
<dbReference type="GO" id="GO:0000166">
    <property type="term" value="F:nucleotide binding"/>
    <property type="evidence" value="ECO:0007669"/>
    <property type="project" value="InterPro"/>
</dbReference>
<comment type="subcellular location">
    <subcellularLocation>
        <location evidence="1 8">Nucleus</location>
    </subcellularLocation>
</comment>
<dbReference type="GO" id="GO:0006384">
    <property type="term" value="P:transcription initiation at RNA polymerase III promoter"/>
    <property type="evidence" value="ECO:0007669"/>
    <property type="project" value="InterPro"/>
</dbReference>
<keyword evidence="5 8" id="KW-0805">Transcription regulation</keyword>
<dbReference type="SUPFAM" id="SSF47819">
    <property type="entry name" value="HRDC-like"/>
    <property type="match status" value="1"/>
</dbReference>
<comment type="subunit">
    <text evidence="8">Component of the Mediator complex.</text>
</comment>
<keyword evidence="6 8" id="KW-0804">Transcription</keyword>
<evidence type="ECO:0000256" key="2">
    <source>
        <dbReference type="ARBA" id="ARBA00005389"/>
    </source>
</evidence>
<proteinExistence type="inferred from homology"/>
<evidence type="ECO:0000256" key="4">
    <source>
        <dbReference type="ARBA" id="ARBA00022478"/>
    </source>
</evidence>
<evidence type="ECO:0000259" key="9">
    <source>
        <dbReference type="SMART" id="SM00657"/>
    </source>
</evidence>
<dbReference type="Gene3D" id="1.20.1250.40">
    <property type="match status" value="1"/>
</dbReference>
<dbReference type="Pfam" id="PF09748">
    <property type="entry name" value="Med10"/>
    <property type="match status" value="1"/>
</dbReference>
<evidence type="ECO:0000256" key="1">
    <source>
        <dbReference type="ARBA" id="ARBA00004123"/>
    </source>
</evidence>
<organism evidence="10 11">
    <name type="scientific">Thielaviopsis punctulata</name>
    <dbReference type="NCBI Taxonomy" id="72032"/>
    <lineage>
        <taxon>Eukaryota</taxon>
        <taxon>Fungi</taxon>
        <taxon>Dikarya</taxon>
        <taxon>Ascomycota</taxon>
        <taxon>Pezizomycotina</taxon>
        <taxon>Sordariomycetes</taxon>
        <taxon>Hypocreomycetidae</taxon>
        <taxon>Microascales</taxon>
        <taxon>Ceratocystidaceae</taxon>
        <taxon>Thielaviopsis</taxon>
    </lineage>
</organism>
<keyword evidence="11" id="KW-1185">Reference proteome</keyword>
<keyword evidence="8" id="KW-0010">Activator</keyword>
<keyword evidence="4" id="KW-0240">DNA-directed RNA polymerase</keyword>
<dbReference type="Pfam" id="PF03874">
    <property type="entry name" value="RNA_pol_Rpb4"/>
    <property type="match status" value="1"/>
</dbReference>
<dbReference type="GO" id="GO:0005666">
    <property type="term" value="C:RNA polymerase III complex"/>
    <property type="evidence" value="ECO:0007669"/>
    <property type="project" value="InterPro"/>
</dbReference>
<comment type="similarity">
    <text evidence="3">Belongs to the eukaryotic RPC9 RNA polymerase subunit family.</text>
</comment>
<protein>
    <recommendedName>
        <fullName evidence="8">Mediator of RNA polymerase II transcription subunit 10</fullName>
    </recommendedName>
    <alternativeName>
        <fullName evidence="8">Mediator complex subunit 10</fullName>
    </alternativeName>
</protein>
<keyword evidence="7 8" id="KW-0539">Nucleus</keyword>
<dbReference type="SMART" id="SM00657">
    <property type="entry name" value="RPOL4c"/>
    <property type="match status" value="1"/>
</dbReference>
<dbReference type="AlphaFoldDB" id="A0A0F4ZBA9"/>
<dbReference type="PANTHER" id="PTHR15561:SF0">
    <property type="entry name" value="DNA-DIRECTED RNA POLYMERASE III SUBUNIT RPC9"/>
    <property type="match status" value="1"/>
</dbReference>
<evidence type="ECO:0000256" key="7">
    <source>
        <dbReference type="ARBA" id="ARBA00023242"/>
    </source>
</evidence>
<dbReference type="InterPro" id="IPR038324">
    <property type="entry name" value="Rpb4/RPC9_sf"/>
</dbReference>
<comment type="similarity">
    <text evidence="2 8">Belongs to the Mediator complex subunit 10 family.</text>
</comment>
<dbReference type="InterPro" id="IPR005574">
    <property type="entry name" value="Rpb4/RPC9"/>
</dbReference>
<dbReference type="OrthoDB" id="1746530at2759"/>
<evidence type="ECO:0000313" key="10">
    <source>
        <dbReference type="EMBL" id="KKA27832.1"/>
    </source>
</evidence>